<dbReference type="OrthoDB" id="9795973at2"/>
<dbReference type="RefSeq" id="WP_013962239.1">
    <property type="nucleotide sequence ID" value="NC_015730.1"/>
</dbReference>
<dbReference type="SUPFAM" id="SSF102400">
    <property type="entry name" value="DNA polymerase III chi subunit"/>
    <property type="match status" value="1"/>
</dbReference>
<dbReference type="GO" id="GO:0003677">
    <property type="term" value="F:DNA binding"/>
    <property type="evidence" value="ECO:0007669"/>
    <property type="project" value="InterPro"/>
</dbReference>
<dbReference type="GO" id="GO:0003887">
    <property type="term" value="F:DNA-directed DNA polymerase activity"/>
    <property type="evidence" value="ECO:0007669"/>
    <property type="project" value="InterPro"/>
</dbReference>
<dbReference type="Gene3D" id="3.40.50.10110">
    <property type="entry name" value="DNA polymerase III subunit chi"/>
    <property type="match status" value="1"/>
</dbReference>
<organism evidence="1 2">
    <name type="scientific">Roseobacter litoralis (strain ATCC 49566 / DSM 6996 / JCM 21268 / NBRC 15278 / OCh 149)</name>
    <dbReference type="NCBI Taxonomy" id="391595"/>
    <lineage>
        <taxon>Bacteria</taxon>
        <taxon>Pseudomonadati</taxon>
        <taxon>Pseudomonadota</taxon>
        <taxon>Alphaproteobacteria</taxon>
        <taxon>Rhodobacterales</taxon>
        <taxon>Roseobacteraceae</taxon>
        <taxon>Roseobacter</taxon>
    </lineage>
</organism>
<sequence length="155" mass="16817">MGKAMFYHLTRRPMEDTLMMLLGKATGAGWRVVVRGTRPDRMAWLDEKLWQGADDSFLPHGLAGGAHDARQPILLSTTPDIPNAATCVMSVDGADVAADEVAQLDRVCVLFDGNDPQALDIARGQWSTLKKAGAAAEYWSEESGSWQKKAETKAG</sequence>
<gene>
    <name evidence="1" type="ordered locus">RLO149_c023460</name>
</gene>
<reference evidence="1 2" key="1">
    <citation type="journal article" date="2011" name="BMC Genomics">
        <title>Comparative genome analysis and genome-guided physiological analysis of Roseobacter litoralis.</title>
        <authorList>
            <person name="Kalhoefer D."/>
            <person name="Thole S."/>
            <person name="Voget S."/>
            <person name="Lehmann R."/>
            <person name="Liesegang H."/>
            <person name="Wollher A."/>
            <person name="Daniel R."/>
            <person name="Simon M."/>
            <person name="Brinkhoff T."/>
        </authorList>
    </citation>
    <scope>NUCLEOTIDE SEQUENCE [LARGE SCALE GENOMIC DNA]</scope>
    <source>
        <strain evidence="2">ATCC 49566 / DSM 6996 / JCM 21268 / NBRC 15278 / OCh 149</strain>
    </source>
</reference>
<dbReference type="STRING" id="391595.RLO149_c023460"/>
<dbReference type="AlphaFoldDB" id="F7ZBD0"/>
<dbReference type="Proteomes" id="UP000001353">
    <property type="component" value="Chromosome"/>
</dbReference>
<accession>F7ZBD0</accession>
<proteinExistence type="predicted"/>
<name>F7ZBD0_ROSLO</name>
<dbReference type="NCBIfam" id="NF004347">
    <property type="entry name" value="PRK05728.1-4"/>
    <property type="match status" value="1"/>
</dbReference>
<dbReference type="eggNOG" id="COG2927">
    <property type="taxonomic scope" value="Bacteria"/>
</dbReference>
<evidence type="ECO:0000313" key="1">
    <source>
        <dbReference type="EMBL" id="AEI94316.1"/>
    </source>
</evidence>
<dbReference type="PANTHER" id="PTHR38767">
    <property type="entry name" value="DNA POLYMERASE III SUBUNIT CHI"/>
    <property type="match status" value="1"/>
</dbReference>
<dbReference type="GO" id="GO:0032298">
    <property type="term" value="P:positive regulation of DNA-templated DNA replication initiation"/>
    <property type="evidence" value="ECO:0007669"/>
    <property type="project" value="TreeGrafter"/>
</dbReference>
<dbReference type="InterPro" id="IPR036768">
    <property type="entry name" value="PolIII_chi_sf"/>
</dbReference>
<dbReference type="KEGG" id="rli:RLO149_c023460"/>
<evidence type="ECO:0000313" key="2">
    <source>
        <dbReference type="Proteomes" id="UP000001353"/>
    </source>
</evidence>
<dbReference type="EMBL" id="CP002623">
    <property type="protein sequence ID" value="AEI94316.1"/>
    <property type="molecule type" value="Genomic_DNA"/>
</dbReference>
<dbReference type="HOGENOM" id="CLU_131584_4_0_5"/>
<dbReference type="PANTHER" id="PTHR38767:SF1">
    <property type="entry name" value="DNA POLYMERASE III SUBUNIT CHI"/>
    <property type="match status" value="1"/>
</dbReference>
<keyword evidence="2" id="KW-1185">Reference proteome</keyword>
<dbReference type="Pfam" id="PF04364">
    <property type="entry name" value="DNA_pol3_chi"/>
    <property type="match status" value="1"/>
</dbReference>
<protein>
    <submittedName>
        <fullName evidence="1">DNA polymerase III chi subunit, HolC</fullName>
    </submittedName>
</protein>
<dbReference type="InterPro" id="IPR007459">
    <property type="entry name" value="DNA_pol3_chi"/>
</dbReference>
<dbReference type="GO" id="GO:0006260">
    <property type="term" value="P:DNA replication"/>
    <property type="evidence" value="ECO:0007669"/>
    <property type="project" value="InterPro"/>
</dbReference>